<feature type="compositionally biased region" description="Basic and acidic residues" evidence="1">
    <location>
        <begin position="249"/>
        <end position="263"/>
    </location>
</feature>
<dbReference type="AlphaFoldDB" id="A0A2M6W4T9"/>
<dbReference type="InterPro" id="IPR032689">
    <property type="entry name" value="TraG-D_C"/>
</dbReference>
<organism evidence="3 4">
    <name type="scientific">Candidatus Magasanikbacteria bacterium CG10_big_fil_rev_8_21_14_0_10_40_10</name>
    <dbReference type="NCBI Taxonomy" id="1974648"/>
    <lineage>
        <taxon>Bacteria</taxon>
        <taxon>Candidatus Magasanikiibacteriota</taxon>
    </lineage>
</organism>
<name>A0A2M6W4T9_9BACT</name>
<evidence type="ECO:0000313" key="3">
    <source>
        <dbReference type="EMBL" id="PIT87809.1"/>
    </source>
</evidence>
<feature type="compositionally biased region" description="Basic and acidic residues" evidence="1">
    <location>
        <begin position="227"/>
        <end position="238"/>
    </location>
</feature>
<protein>
    <recommendedName>
        <fullName evidence="2">TraD/TraG TraM recognition site domain-containing protein</fullName>
    </recommendedName>
</protein>
<dbReference type="EMBL" id="PFBX01000005">
    <property type="protein sequence ID" value="PIT87809.1"/>
    <property type="molecule type" value="Genomic_DNA"/>
</dbReference>
<dbReference type="SUPFAM" id="SSF52540">
    <property type="entry name" value="P-loop containing nucleoside triphosphate hydrolases"/>
    <property type="match status" value="1"/>
</dbReference>
<feature type="non-terminal residue" evidence="3">
    <location>
        <position position="1"/>
    </location>
</feature>
<evidence type="ECO:0000313" key="4">
    <source>
        <dbReference type="Proteomes" id="UP000231183"/>
    </source>
</evidence>
<dbReference type="Gene3D" id="3.40.50.300">
    <property type="entry name" value="P-loop containing nucleotide triphosphate hydrolases"/>
    <property type="match status" value="1"/>
</dbReference>
<accession>A0A2M6W4T9</accession>
<comment type="caution">
    <text evidence="3">The sequence shown here is derived from an EMBL/GenBank/DDBJ whole genome shotgun (WGS) entry which is preliminary data.</text>
</comment>
<dbReference type="CDD" id="cd01127">
    <property type="entry name" value="TrwB_TraG_TraD_VirD4"/>
    <property type="match status" value="1"/>
</dbReference>
<evidence type="ECO:0000256" key="1">
    <source>
        <dbReference type="SAM" id="MobiDB-lite"/>
    </source>
</evidence>
<feature type="compositionally biased region" description="Acidic residues" evidence="1">
    <location>
        <begin position="239"/>
        <end position="248"/>
    </location>
</feature>
<feature type="region of interest" description="Disordered" evidence="1">
    <location>
        <begin position="227"/>
        <end position="306"/>
    </location>
</feature>
<sequence length="429" mass="48581">IGQFLSASVIRNIVAQVKSRIDIRQIMDNKKIFIMNLSKGRIGEDNSRLLGGMLITKLQLSAMERVDMPEESRSDFFLYVDEFQNFATESFANILSEARKYHLSLTLAHQYMEQLDETVREAVIGNVGTTIAFRVGSTDSEILAKEFAPVFVEEDLINLTKYQIYLKLMIDGVSSKPFSAVTLPPIGQPTDSASKIIKVSRERYAVEQNKIEDKIARWSGMEILEDIPKEDDSGKIKEDDDNNDDNDSEDKQANIADRAEFEPAVKSFPIAKNDSGDERKNRPQTSQTNFPKKQFKAPKFEQTKKPNFKKRLANKTNFPLIKPLNQFQSIVDTKQKGISLTALSVEAKKTIEESTKPQIIQKQPPTIKTPNILPLQTQTIKESSKFYQPRKNTQTQPTDELGFIKEDALVQDSAPVMTDIKPDQVIDLN</sequence>
<dbReference type="Pfam" id="PF12696">
    <property type="entry name" value="TraG-D_C"/>
    <property type="match status" value="1"/>
</dbReference>
<gene>
    <name evidence="3" type="ORF">COU31_00565</name>
</gene>
<dbReference type="InterPro" id="IPR027417">
    <property type="entry name" value="P-loop_NTPase"/>
</dbReference>
<evidence type="ECO:0000259" key="2">
    <source>
        <dbReference type="Pfam" id="PF12696"/>
    </source>
</evidence>
<feature type="domain" description="TraD/TraG TraM recognition site" evidence="2">
    <location>
        <begin position="78"/>
        <end position="139"/>
    </location>
</feature>
<reference evidence="4" key="1">
    <citation type="submission" date="2017-09" db="EMBL/GenBank/DDBJ databases">
        <title>Depth-based differentiation of microbial function through sediment-hosted aquifers and enrichment of novel symbionts in the deep terrestrial subsurface.</title>
        <authorList>
            <person name="Probst A.J."/>
            <person name="Ladd B."/>
            <person name="Jarett J.K."/>
            <person name="Geller-Mcgrath D.E."/>
            <person name="Sieber C.M.K."/>
            <person name="Emerson J.B."/>
            <person name="Anantharaman K."/>
            <person name="Thomas B.C."/>
            <person name="Malmstrom R."/>
            <person name="Stieglmeier M."/>
            <person name="Klingl A."/>
            <person name="Woyke T."/>
            <person name="Ryan C.M."/>
            <person name="Banfield J.F."/>
        </authorList>
    </citation>
    <scope>NUCLEOTIDE SEQUENCE [LARGE SCALE GENOMIC DNA]</scope>
</reference>
<dbReference type="Proteomes" id="UP000231183">
    <property type="component" value="Unassembled WGS sequence"/>
</dbReference>
<proteinExistence type="predicted"/>